<organism evidence="1 2">
    <name type="scientific">Owenia fusiformis</name>
    <name type="common">Polychaete worm</name>
    <dbReference type="NCBI Taxonomy" id="6347"/>
    <lineage>
        <taxon>Eukaryota</taxon>
        <taxon>Metazoa</taxon>
        <taxon>Spiralia</taxon>
        <taxon>Lophotrochozoa</taxon>
        <taxon>Annelida</taxon>
        <taxon>Polychaeta</taxon>
        <taxon>Sedentaria</taxon>
        <taxon>Canalipalpata</taxon>
        <taxon>Sabellida</taxon>
        <taxon>Oweniida</taxon>
        <taxon>Oweniidae</taxon>
        <taxon>Owenia</taxon>
    </lineage>
</organism>
<accession>A0A8J1UE36</accession>
<evidence type="ECO:0000313" key="1">
    <source>
        <dbReference type="EMBL" id="CAH1785650.1"/>
    </source>
</evidence>
<dbReference type="Pfam" id="PF03732">
    <property type="entry name" value="Retrotrans_gag"/>
    <property type="match status" value="1"/>
</dbReference>
<dbReference type="EMBL" id="CAIIXF020000006">
    <property type="protein sequence ID" value="CAH1785650.1"/>
    <property type="molecule type" value="Genomic_DNA"/>
</dbReference>
<sequence length="221" mass="24886">MESNYNLRFNHQRHTIMAKAHIKLDKFDGVSDGVRWFEDLTSFILLNKIEDGQRRDILKLYLKDGARTWLEAMPIDITWADLKKAFEARFQIKQYNTAELSTLLSSGTLKMLPDESVRSFVTRVSEILRGAKDQLTPQQIVNIIANGLPQSIRNHVVAQDPKSVNDIITTASLFSTTEGDDASKTLIARLEGIIDAKTEQIAAMVLSKTAADISIRNLLIK</sequence>
<name>A0A8J1UE36_OWEFU</name>
<protein>
    <submittedName>
        <fullName evidence="1">Uncharacterized protein</fullName>
    </submittedName>
</protein>
<gene>
    <name evidence="1" type="ORF">OFUS_LOCUS11671</name>
</gene>
<dbReference type="Proteomes" id="UP000749559">
    <property type="component" value="Unassembled WGS sequence"/>
</dbReference>
<reference evidence="1" key="1">
    <citation type="submission" date="2022-03" db="EMBL/GenBank/DDBJ databases">
        <authorList>
            <person name="Martin C."/>
        </authorList>
    </citation>
    <scope>NUCLEOTIDE SEQUENCE</scope>
</reference>
<evidence type="ECO:0000313" key="2">
    <source>
        <dbReference type="Proteomes" id="UP000749559"/>
    </source>
</evidence>
<comment type="caution">
    <text evidence="1">The sequence shown here is derived from an EMBL/GenBank/DDBJ whole genome shotgun (WGS) entry which is preliminary data.</text>
</comment>
<dbReference type="PANTHER" id="PTHR33223">
    <property type="entry name" value="CCHC-TYPE DOMAIN-CONTAINING PROTEIN"/>
    <property type="match status" value="1"/>
</dbReference>
<proteinExistence type="predicted"/>
<keyword evidence="2" id="KW-1185">Reference proteome</keyword>
<dbReference type="InterPro" id="IPR005162">
    <property type="entry name" value="Retrotrans_gag_dom"/>
</dbReference>
<dbReference type="AlphaFoldDB" id="A0A8J1UE36"/>
<dbReference type="PANTHER" id="PTHR33223:SF6">
    <property type="entry name" value="CCHC-TYPE DOMAIN-CONTAINING PROTEIN"/>
    <property type="match status" value="1"/>
</dbReference>